<feature type="transmembrane region" description="Helical" evidence="1">
    <location>
        <begin position="62"/>
        <end position="84"/>
    </location>
</feature>
<keyword evidence="1" id="KW-0472">Membrane</keyword>
<reference evidence="2" key="1">
    <citation type="submission" date="2024-01" db="EMBL/GenBank/DDBJ databases">
        <title>Bank of Algae and Cyanobacteria of the Azores (BACA) strain genomes.</title>
        <authorList>
            <person name="Luz R."/>
            <person name="Cordeiro R."/>
            <person name="Fonseca A."/>
            <person name="Goncalves V."/>
        </authorList>
    </citation>
    <scope>NUCLEOTIDE SEQUENCE</scope>
    <source>
        <strain evidence="2">BACA0141</strain>
    </source>
</reference>
<name>A0AAW9PT59_9CYAN</name>
<keyword evidence="1" id="KW-1133">Transmembrane helix</keyword>
<gene>
    <name evidence="2" type="ORF">V2H45_03010</name>
</gene>
<organism evidence="2 3">
    <name type="scientific">Tumidithrix elongata BACA0141</name>
    <dbReference type="NCBI Taxonomy" id="2716417"/>
    <lineage>
        <taxon>Bacteria</taxon>
        <taxon>Bacillati</taxon>
        <taxon>Cyanobacteriota</taxon>
        <taxon>Cyanophyceae</taxon>
        <taxon>Pseudanabaenales</taxon>
        <taxon>Pseudanabaenaceae</taxon>
        <taxon>Tumidithrix</taxon>
        <taxon>Tumidithrix elongata</taxon>
    </lineage>
</organism>
<evidence type="ECO:0000313" key="3">
    <source>
        <dbReference type="Proteomes" id="UP001333818"/>
    </source>
</evidence>
<dbReference type="EMBL" id="JAZBJZ010000007">
    <property type="protein sequence ID" value="MEE3715712.1"/>
    <property type="molecule type" value="Genomic_DNA"/>
</dbReference>
<keyword evidence="3" id="KW-1185">Reference proteome</keyword>
<feature type="transmembrane region" description="Helical" evidence="1">
    <location>
        <begin position="107"/>
        <end position="129"/>
    </location>
</feature>
<feature type="transmembrane region" description="Helical" evidence="1">
    <location>
        <begin position="12"/>
        <end position="31"/>
    </location>
</feature>
<evidence type="ECO:0008006" key="4">
    <source>
        <dbReference type="Google" id="ProtNLM"/>
    </source>
</evidence>
<dbReference type="RefSeq" id="WP_330482136.1">
    <property type="nucleotide sequence ID" value="NZ_JAZBJZ010000007.1"/>
</dbReference>
<proteinExistence type="predicted"/>
<feature type="transmembrane region" description="Helical" evidence="1">
    <location>
        <begin position="141"/>
        <end position="164"/>
    </location>
</feature>
<keyword evidence="1" id="KW-0812">Transmembrane</keyword>
<dbReference type="Proteomes" id="UP001333818">
    <property type="component" value="Unassembled WGS sequence"/>
</dbReference>
<sequence>MGNSWQLRDYVFAAFMTIGMVIAVVVVGPFAPPGLQLLLWAPLGGIFLTLGMARLQRRGSVALMILPLALILGLISPIITLYLGSTVLVTELVMCFLGNYGQKLNRLLGNILFFASANLGGLLLAAYLIKGTKAAAFTNIVSQTWLLILLTVVSGIAGGAGWWLGELAIAQLRKAGKMDVDA</sequence>
<evidence type="ECO:0000313" key="2">
    <source>
        <dbReference type="EMBL" id="MEE3715712.1"/>
    </source>
</evidence>
<evidence type="ECO:0000256" key="1">
    <source>
        <dbReference type="SAM" id="Phobius"/>
    </source>
</evidence>
<feature type="transmembrane region" description="Helical" evidence="1">
    <location>
        <begin position="37"/>
        <end position="55"/>
    </location>
</feature>
<protein>
    <recommendedName>
        <fullName evidence="4">MptD family ECF transporter S component</fullName>
    </recommendedName>
</protein>
<accession>A0AAW9PT59</accession>
<comment type="caution">
    <text evidence="2">The sequence shown here is derived from an EMBL/GenBank/DDBJ whole genome shotgun (WGS) entry which is preliminary data.</text>
</comment>
<dbReference type="AlphaFoldDB" id="A0AAW9PT59"/>